<evidence type="ECO:0000256" key="1">
    <source>
        <dbReference type="SAM" id="MobiDB-lite"/>
    </source>
</evidence>
<reference evidence="3 4" key="1">
    <citation type="submission" date="2019-09" db="EMBL/GenBank/DDBJ databases">
        <title>Draft genome sequencing of Hungatella hathewayi 123Y-2.</title>
        <authorList>
            <person name="Lv Q."/>
            <person name="Li S."/>
        </authorList>
    </citation>
    <scope>NUCLEOTIDE SEQUENCE [LARGE SCALE GENOMIC DNA]</scope>
    <source>
        <strain evidence="3 4">123Y-2</strain>
    </source>
</reference>
<dbReference type="RefSeq" id="WP_081035054.1">
    <property type="nucleotide sequence ID" value="NZ_CZAZ01000057.1"/>
</dbReference>
<feature type="compositionally biased region" description="Basic and acidic residues" evidence="1">
    <location>
        <begin position="463"/>
        <end position="474"/>
    </location>
</feature>
<dbReference type="Pfam" id="PF13280">
    <property type="entry name" value="WYL"/>
    <property type="match status" value="1"/>
</dbReference>
<proteinExistence type="predicted"/>
<feature type="domain" description="WYL" evidence="2">
    <location>
        <begin position="234"/>
        <end position="303"/>
    </location>
</feature>
<dbReference type="EMBL" id="WNME01000039">
    <property type="protein sequence ID" value="MUB66962.1"/>
    <property type="molecule type" value="Genomic_DNA"/>
</dbReference>
<dbReference type="Proteomes" id="UP000434223">
    <property type="component" value="Unassembled WGS sequence"/>
</dbReference>
<protein>
    <submittedName>
        <fullName evidence="3">WYL domain-containing protein</fullName>
    </submittedName>
</protein>
<evidence type="ECO:0000313" key="3">
    <source>
        <dbReference type="EMBL" id="MUB66962.1"/>
    </source>
</evidence>
<dbReference type="PROSITE" id="PS52050">
    <property type="entry name" value="WYL"/>
    <property type="match status" value="1"/>
</dbReference>
<sequence>MKEFSELVKRFDRIRTYVRDFYVYGFKTREDYSEGSGRTYDNERRRIESWFSPYIHSEYNEERKKTVAIIVHSNRIAVNPLFSVWKSKSFTSNDIMLHFFILDLFGNGSFYTADETADELQNRYGILFDSQTVRKKLVEYESLGILSVRKEGRRLLYGRLENCCGNKENASSNQHWAGPAEELTRSPGFIDMVSFYQGCAPFGFIGSTILDNLQKENTVFRLKHDFLVHTLEDEILLELLRAMREHKEIRLENKSAKTGRTELTEGVPLKILVSTQTGRRYVVVYQTRTKRFSSFRLDYLLSVSLLSSEEKSLEAQYEQHKNDLEKNLPKTWGVSFGDGRRKERLEMLSFTLSLNEEREAHIISRLEREGRGGTITRLDHGVWRYTRECFDCNELMPWVKTFTGRILSFSCSNSMIEKKFFRDMERMAKMYAESPPHVHSAECAKSPPHIHSAECAKSPPHIHSADREVNNDGA</sequence>
<accession>A0AAW9WRH1</accession>
<comment type="caution">
    <text evidence="3">The sequence shown here is derived from an EMBL/GenBank/DDBJ whole genome shotgun (WGS) entry which is preliminary data.</text>
</comment>
<organism evidence="3 4">
    <name type="scientific">Hungatella hathewayi</name>
    <dbReference type="NCBI Taxonomy" id="154046"/>
    <lineage>
        <taxon>Bacteria</taxon>
        <taxon>Bacillati</taxon>
        <taxon>Bacillota</taxon>
        <taxon>Clostridia</taxon>
        <taxon>Lachnospirales</taxon>
        <taxon>Lachnospiraceae</taxon>
        <taxon>Hungatella</taxon>
    </lineage>
</organism>
<gene>
    <name evidence="3" type="ORF">GNE07_28500</name>
</gene>
<dbReference type="AlphaFoldDB" id="A0AAW9WRH1"/>
<dbReference type="InterPro" id="IPR026881">
    <property type="entry name" value="WYL_dom"/>
</dbReference>
<evidence type="ECO:0000313" key="4">
    <source>
        <dbReference type="Proteomes" id="UP000434223"/>
    </source>
</evidence>
<evidence type="ECO:0000259" key="2">
    <source>
        <dbReference type="Pfam" id="PF13280"/>
    </source>
</evidence>
<name>A0AAW9WRH1_9FIRM</name>
<feature type="region of interest" description="Disordered" evidence="1">
    <location>
        <begin position="438"/>
        <end position="474"/>
    </location>
</feature>